<organism evidence="1">
    <name type="scientific">Rhizophora mucronata</name>
    <name type="common">Asiatic mangrove</name>
    <dbReference type="NCBI Taxonomy" id="61149"/>
    <lineage>
        <taxon>Eukaryota</taxon>
        <taxon>Viridiplantae</taxon>
        <taxon>Streptophyta</taxon>
        <taxon>Embryophyta</taxon>
        <taxon>Tracheophyta</taxon>
        <taxon>Spermatophyta</taxon>
        <taxon>Magnoliopsida</taxon>
        <taxon>eudicotyledons</taxon>
        <taxon>Gunneridae</taxon>
        <taxon>Pentapetalae</taxon>
        <taxon>rosids</taxon>
        <taxon>fabids</taxon>
        <taxon>Malpighiales</taxon>
        <taxon>Rhizophoraceae</taxon>
        <taxon>Rhizophora</taxon>
    </lineage>
</organism>
<dbReference type="EMBL" id="GGEC01087591">
    <property type="protein sequence ID" value="MBX68075.1"/>
    <property type="molecule type" value="Transcribed_RNA"/>
</dbReference>
<accession>A0A2P2QMF6</accession>
<reference evidence="1" key="1">
    <citation type="submission" date="2018-02" db="EMBL/GenBank/DDBJ databases">
        <title>Rhizophora mucronata_Transcriptome.</title>
        <authorList>
            <person name="Meera S.P."/>
            <person name="Sreeshan A."/>
            <person name="Augustine A."/>
        </authorList>
    </citation>
    <scope>NUCLEOTIDE SEQUENCE</scope>
    <source>
        <tissue evidence="1">Leaf</tissue>
    </source>
</reference>
<evidence type="ECO:0000313" key="1">
    <source>
        <dbReference type="EMBL" id="MBX68075.1"/>
    </source>
</evidence>
<protein>
    <submittedName>
        <fullName evidence="1">Uncharacterized protein</fullName>
    </submittedName>
</protein>
<proteinExistence type="predicted"/>
<name>A0A2P2QMF6_RHIMU</name>
<sequence>MSTCSTILLVVSLKLEFAKHECWFKSYASLLSFSARKDSYRTLN</sequence>
<dbReference type="AlphaFoldDB" id="A0A2P2QMF6"/>